<accession>A0A1E1KHQ0</accession>
<dbReference type="EMBL" id="FJUW01000013">
    <property type="protein sequence ID" value="CZS97511.1"/>
    <property type="molecule type" value="Genomic_DNA"/>
</dbReference>
<dbReference type="AlphaFoldDB" id="A0A1E1KHQ0"/>
<feature type="region of interest" description="Disordered" evidence="1">
    <location>
        <begin position="81"/>
        <end position="105"/>
    </location>
</feature>
<evidence type="ECO:0000313" key="2">
    <source>
        <dbReference type="EMBL" id="CZS97511.1"/>
    </source>
</evidence>
<organism evidence="2 3">
    <name type="scientific">Rhynchosporium graminicola</name>
    <dbReference type="NCBI Taxonomy" id="2792576"/>
    <lineage>
        <taxon>Eukaryota</taxon>
        <taxon>Fungi</taxon>
        <taxon>Dikarya</taxon>
        <taxon>Ascomycota</taxon>
        <taxon>Pezizomycotina</taxon>
        <taxon>Leotiomycetes</taxon>
        <taxon>Helotiales</taxon>
        <taxon>Ploettnerulaceae</taxon>
        <taxon>Rhynchosporium</taxon>
    </lineage>
</organism>
<feature type="region of interest" description="Disordered" evidence="1">
    <location>
        <begin position="1"/>
        <end position="23"/>
    </location>
</feature>
<name>A0A1E1KHQ0_9HELO</name>
<feature type="compositionally biased region" description="Basic and acidic residues" evidence="1">
    <location>
        <begin position="81"/>
        <end position="100"/>
    </location>
</feature>
<feature type="compositionally biased region" description="Polar residues" evidence="1">
    <location>
        <begin position="1"/>
        <end position="21"/>
    </location>
</feature>
<dbReference type="InParanoid" id="A0A1E1KHQ0"/>
<evidence type="ECO:0000256" key="1">
    <source>
        <dbReference type="SAM" id="MobiDB-lite"/>
    </source>
</evidence>
<dbReference type="FunCoup" id="A0A1E1KHQ0">
    <property type="interactions" value="47"/>
</dbReference>
<evidence type="ECO:0000313" key="3">
    <source>
        <dbReference type="Proteomes" id="UP000178129"/>
    </source>
</evidence>
<proteinExistence type="predicted"/>
<reference evidence="3" key="1">
    <citation type="submission" date="2016-03" db="EMBL/GenBank/DDBJ databases">
        <authorList>
            <person name="Ploux O."/>
        </authorList>
    </citation>
    <scope>NUCLEOTIDE SEQUENCE [LARGE SCALE GENOMIC DNA]</scope>
    <source>
        <strain evidence="3">UK7</strain>
    </source>
</reference>
<comment type="caution">
    <text evidence="2">The sequence shown here is derived from an EMBL/GenBank/DDBJ whole genome shotgun (WGS) entry which is preliminary data.</text>
</comment>
<keyword evidence="3" id="KW-1185">Reference proteome</keyword>
<dbReference type="Pfam" id="PF07956">
    <property type="entry name" value="DUF1690"/>
    <property type="match status" value="1"/>
</dbReference>
<sequence length="178" mass="20287">MGSGNSKPDTAPRTQVWTSETPVRFSQGLVDSLQSSSETDSTRAKTLELHIQSRVSEELKKLQDKASKDFEELSAKICAAEKEDSDRKKDSSKSKSEGDYLRQLGREAVQNDVEGLKKKLESRKKLADLDEGVEKAKSEVVKCLRANDRRPLDCWKEVETFREEVRRLESVWVEKIVR</sequence>
<protein>
    <submittedName>
        <fullName evidence="2">Related to ochre suppressor tyr-tRNA</fullName>
    </submittedName>
</protein>
<dbReference type="InterPro" id="IPR012471">
    <property type="entry name" value="DUF1690"/>
</dbReference>
<dbReference type="Proteomes" id="UP000178129">
    <property type="component" value="Unassembled WGS sequence"/>
</dbReference>
<gene>
    <name evidence="2" type="ORF">RCO7_00206</name>
</gene>